<dbReference type="EMBL" id="CACRXK020021627">
    <property type="protein sequence ID" value="CAB4036026.1"/>
    <property type="molecule type" value="Genomic_DNA"/>
</dbReference>
<evidence type="ECO:0000256" key="9">
    <source>
        <dbReference type="ARBA" id="ARBA00022786"/>
    </source>
</evidence>
<keyword evidence="3 15" id="KW-0963">Cytoplasm</keyword>
<evidence type="ECO:0000256" key="10">
    <source>
        <dbReference type="ARBA" id="ARBA00022853"/>
    </source>
</evidence>
<keyword evidence="11 15" id="KW-0234">DNA repair</keyword>
<comment type="caution">
    <text evidence="16">The sequence shown here is derived from an EMBL/GenBank/DDBJ whole genome shotgun (WGS) entry which is preliminary data.</text>
</comment>
<dbReference type="GO" id="GO:0006302">
    <property type="term" value="P:double-strand break repair"/>
    <property type="evidence" value="ECO:0007669"/>
    <property type="project" value="UniProtKB-UniRule"/>
</dbReference>
<name>A0A6S7JT93_PARCT</name>
<comment type="subcellular location">
    <subcellularLocation>
        <location evidence="15">Cytoplasm</location>
    </subcellularLocation>
    <subcellularLocation>
        <location evidence="1 15">Nucleus</location>
    </subcellularLocation>
    <text evidence="15">Localizes at sites of DNA damage at double-strand breaks (DSBs).</text>
</comment>
<accession>A0A6S7JT93</accession>
<dbReference type="GO" id="GO:0070552">
    <property type="term" value="C:BRISC complex"/>
    <property type="evidence" value="ECO:0007669"/>
    <property type="project" value="UniProtKB-UniRule"/>
</dbReference>
<evidence type="ECO:0000256" key="4">
    <source>
        <dbReference type="ARBA" id="ARBA00022618"/>
    </source>
</evidence>
<keyword evidence="4 15" id="KW-0132">Cell division</keyword>
<comment type="similarity">
    <text evidence="14 15">Belongs to the BABAM2 family.</text>
</comment>
<dbReference type="OrthoDB" id="538811at2759"/>
<evidence type="ECO:0000256" key="14">
    <source>
        <dbReference type="ARBA" id="ARBA00025766"/>
    </source>
</evidence>
<evidence type="ECO:0000256" key="3">
    <source>
        <dbReference type="ARBA" id="ARBA00022490"/>
    </source>
</evidence>
<dbReference type="AlphaFoldDB" id="A0A6S7JT93"/>
<dbReference type="PANTHER" id="PTHR15189:SF7">
    <property type="entry name" value="BRISC AND BRCA1-A COMPLEX MEMBER 2"/>
    <property type="match status" value="1"/>
</dbReference>
<keyword evidence="13 15" id="KW-0131">Cell cycle</keyword>
<evidence type="ECO:0000256" key="12">
    <source>
        <dbReference type="ARBA" id="ARBA00023242"/>
    </source>
</evidence>
<keyword evidence="17" id="KW-1185">Reference proteome</keyword>
<dbReference type="PANTHER" id="PTHR15189">
    <property type="entry name" value="BRISC AND BRCA1-A COMPLEX MEMBER 2"/>
    <property type="match status" value="1"/>
</dbReference>
<evidence type="ECO:0000256" key="8">
    <source>
        <dbReference type="ARBA" id="ARBA00022776"/>
    </source>
</evidence>
<evidence type="ECO:0000256" key="13">
    <source>
        <dbReference type="ARBA" id="ARBA00023306"/>
    </source>
</evidence>
<dbReference type="GO" id="GO:0010212">
    <property type="term" value="P:response to ionizing radiation"/>
    <property type="evidence" value="ECO:0007669"/>
    <property type="project" value="UniProtKB-UniRule"/>
</dbReference>
<keyword evidence="5 15" id="KW-0053">Apoptosis</keyword>
<comment type="subunit">
    <text evidence="15">Component of the ARISC complex. Component of the BRCA1-A complex. Component of the BRISC complex. Binds polyubiquitin.</text>
</comment>
<comment type="function">
    <text evidence="15">May play a role in homeostasis or cellular differentiation in cells of neural, epithelial and germline origins. May also act as a death receptor-associated anti-apoptotic protein, which inhibits the mitochondrial apoptotic pathway.</text>
</comment>
<dbReference type="GO" id="GO:0006325">
    <property type="term" value="P:chromatin organization"/>
    <property type="evidence" value="ECO:0007669"/>
    <property type="project" value="UniProtKB-UniRule"/>
</dbReference>
<gene>
    <name evidence="16" type="ORF">PACLA_8A039157</name>
</gene>
<keyword evidence="7 15" id="KW-0227">DNA damage</keyword>
<keyword evidence="12 15" id="KW-0539">Nucleus</keyword>
<evidence type="ECO:0000256" key="11">
    <source>
        <dbReference type="ARBA" id="ARBA00023204"/>
    </source>
</evidence>
<dbReference type="GO" id="GO:0070531">
    <property type="term" value="C:BRCA1-A complex"/>
    <property type="evidence" value="ECO:0007669"/>
    <property type="project" value="UniProtKB-UniRule"/>
</dbReference>
<dbReference type="GO" id="GO:0005737">
    <property type="term" value="C:cytoplasm"/>
    <property type="evidence" value="ECO:0007669"/>
    <property type="project" value="UniProtKB-SubCell"/>
</dbReference>
<evidence type="ECO:0000256" key="2">
    <source>
        <dbReference type="ARBA" id="ARBA00019438"/>
    </source>
</evidence>
<keyword evidence="8 15" id="KW-0498">Mitosis</keyword>
<organism evidence="16 17">
    <name type="scientific">Paramuricea clavata</name>
    <name type="common">Red gorgonian</name>
    <name type="synonym">Violescent sea-whip</name>
    <dbReference type="NCBI Taxonomy" id="317549"/>
    <lineage>
        <taxon>Eukaryota</taxon>
        <taxon>Metazoa</taxon>
        <taxon>Cnidaria</taxon>
        <taxon>Anthozoa</taxon>
        <taxon>Octocorallia</taxon>
        <taxon>Malacalcyonacea</taxon>
        <taxon>Plexauridae</taxon>
        <taxon>Paramuricea</taxon>
    </lineage>
</organism>
<dbReference type="Pfam" id="PF06113">
    <property type="entry name" value="BRE"/>
    <property type="match status" value="1"/>
</dbReference>
<dbReference type="GO" id="GO:0045739">
    <property type="term" value="P:positive regulation of DNA repair"/>
    <property type="evidence" value="ECO:0007669"/>
    <property type="project" value="UniProtKB-UniRule"/>
</dbReference>
<reference evidence="16" key="1">
    <citation type="submission" date="2020-04" db="EMBL/GenBank/DDBJ databases">
        <authorList>
            <person name="Alioto T."/>
            <person name="Alioto T."/>
            <person name="Gomez Garrido J."/>
        </authorList>
    </citation>
    <scope>NUCLEOTIDE SEQUENCE</scope>
    <source>
        <strain evidence="16">A484AB</strain>
    </source>
</reference>
<dbReference type="InterPro" id="IPR010358">
    <property type="entry name" value="BRE"/>
</dbReference>
<evidence type="ECO:0000313" key="16">
    <source>
        <dbReference type="EMBL" id="CAB4036026.1"/>
    </source>
</evidence>
<proteinExistence type="inferred from homology"/>
<evidence type="ECO:0000256" key="5">
    <source>
        <dbReference type="ARBA" id="ARBA00022703"/>
    </source>
</evidence>
<evidence type="ECO:0000256" key="7">
    <source>
        <dbReference type="ARBA" id="ARBA00022763"/>
    </source>
</evidence>
<dbReference type="GO" id="GO:0007095">
    <property type="term" value="P:mitotic G2 DNA damage checkpoint signaling"/>
    <property type="evidence" value="ECO:0007669"/>
    <property type="project" value="UniProtKB-UniRule"/>
</dbReference>
<evidence type="ECO:0000313" key="17">
    <source>
        <dbReference type="Proteomes" id="UP001152795"/>
    </source>
</evidence>
<dbReference type="GO" id="GO:0031593">
    <property type="term" value="F:polyubiquitin modification-dependent protein binding"/>
    <property type="evidence" value="ECO:0007669"/>
    <property type="project" value="UniProtKB-UniRule"/>
</dbReference>
<sequence length="157" mass="18151">MSGVKYPSWIDGDECLVSYILAVHGYFNEKIDEIIKSYERRRNYVAAFLSAYGTCVLEYDAEAFSTISFLMQLENFFCILTIEIVGNFPEEQPVFVMKSIYHCFADEPYHAIDDTYPYSPRWSPDEMANRARSYLATAIPKFKMASMKNKPYQPPGL</sequence>
<evidence type="ECO:0000256" key="15">
    <source>
        <dbReference type="RuleBase" id="RU368019"/>
    </source>
</evidence>
<evidence type="ECO:0000256" key="6">
    <source>
        <dbReference type="ARBA" id="ARBA00022737"/>
    </source>
</evidence>
<keyword evidence="9 15" id="KW-0833">Ubl conjugation pathway</keyword>
<protein>
    <recommendedName>
        <fullName evidence="2 15">BRISC and BRCA1-A complex member 2</fullName>
    </recommendedName>
</protein>
<evidence type="ECO:0000256" key="1">
    <source>
        <dbReference type="ARBA" id="ARBA00004123"/>
    </source>
</evidence>
<keyword evidence="6" id="KW-0677">Repeat</keyword>
<dbReference type="GO" id="GO:0051301">
    <property type="term" value="P:cell division"/>
    <property type="evidence" value="ECO:0007669"/>
    <property type="project" value="UniProtKB-UniRule"/>
</dbReference>
<dbReference type="Proteomes" id="UP001152795">
    <property type="component" value="Unassembled WGS sequence"/>
</dbReference>
<dbReference type="GO" id="GO:0006915">
    <property type="term" value="P:apoptotic process"/>
    <property type="evidence" value="ECO:0007669"/>
    <property type="project" value="UniProtKB-UniRule"/>
</dbReference>
<keyword evidence="10 15" id="KW-0156">Chromatin regulator</keyword>
<comment type="domain">
    <text evidence="15">Contains 2 ubiquitin-conjugating enzyme family-like (UEV-like) regions. These regions lack the critical Cys residues required for ubiquitination but retain the ability to bind ubiquitin.</text>
</comment>